<gene>
    <name evidence="4" type="ORF">S01H4_05013</name>
</gene>
<dbReference type="AlphaFoldDB" id="X1A6F1"/>
<evidence type="ECO:0000256" key="1">
    <source>
        <dbReference type="ARBA" id="ARBA00009023"/>
    </source>
</evidence>
<comment type="caution">
    <text evidence="4">The sequence shown here is derived from an EMBL/GenBank/DDBJ whole genome shotgun (WGS) entry which is preliminary data.</text>
</comment>
<keyword evidence="2" id="KW-0813">Transport</keyword>
<dbReference type="NCBIfam" id="TIGR00787">
    <property type="entry name" value="dctP"/>
    <property type="match status" value="1"/>
</dbReference>
<dbReference type="CDD" id="cd13603">
    <property type="entry name" value="PBP2_TRAP_Siap_TeaA_like"/>
    <property type="match status" value="1"/>
</dbReference>
<dbReference type="PANTHER" id="PTHR33376:SF7">
    <property type="entry name" value="C4-DICARBOXYLATE-BINDING PROTEIN DCTB"/>
    <property type="match status" value="1"/>
</dbReference>
<dbReference type="PIRSF" id="PIRSF006470">
    <property type="entry name" value="DctB"/>
    <property type="match status" value="1"/>
</dbReference>
<evidence type="ECO:0000256" key="3">
    <source>
        <dbReference type="ARBA" id="ARBA00022729"/>
    </source>
</evidence>
<dbReference type="InterPro" id="IPR004682">
    <property type="entry name" value="TRAP_DctP"/>
</dbReference>
<dbReference type="Gene3D" id="3.40.190.170">
    <property type="entry name" value="Bacterial extracellular solute-binding protein, family 7"/>
    <property type="match status" value="1"/>
</dbReference>
<organism evidence="4">
    <name type="scientific">marine sediment metagenome</name>
    <dbReference type="NCBI Taxonomy" id="412755"/>
    <lineage>
        <taxon>unclassified sequences</taxon>
        <taxon>metagenomes</taxon>
        <taxon>ecological metagenomes</taxon>
    </lineage>
</organism>
<dbReference type="GO" id="GO:0030288">
    <property type="term" value="C:outer membrane-bounded periplasmic space"/>
    <property type="evidence" value="ECO:0007669"/>
    <property type="project" value="InterPro"/>
</dbReference>
<proteinExistence type="inferred from homology"/>
<dbReference type="Pfam" id="PF03480">
    <property type="entry name" value="DctP"/>
    <property type="match status" value="1"/>
</dbReference>
<keyword evidence="3" id="KW-0732">Signal</keyword>
<name>X1A6F1_9ZZZZ</name>
<dbReference type="NCBIfam" id="NF037995">
    <property type="entry name" value="TRAP_S1"/>
    <property type="match status" value="1"/>
</dbReference>
<evidence type="ECO:0000256" key="2">
    <source>
        <dbReference type="ARBA" id="ARBA00022448"/>
    </source>
</evidence>
<dbReference type="GO" id="GO:0055085">
    <property type="term" value="P:transmembrane transport"/>
    <property type="evidence" value="ECO:0007669"/>
    <property type="project" value="InterPro"/>
</dbReference>
<protein>
    <submittedName>
        <fullName evidence="4">Uncharacterized protein</fullName>
    </submittedName>
</protein>
<evidence type="ECO:0000313" key="4">
    <source>
        <dbReference type="EMBL" id="GAG68363.1"/>
    </source>
</evidence>
<dbReference type="InterPro" id="IPR018389">
    <property type="entry name" value="DctP_fam"/>
</dbReference>
<dbReference type="PANTHER" id="PTHR33376">
    <property type="match status" value="1"/>
</dbReference>
<reference evidence="4" key="1">
    <citation type="journal article" date="2014" name="Front. Microbiol.">
        <title>High frequency of phylogenetically diverse reductive dehalogenase-homologous genes in deep subseafloor sedimentary metagenomes.</title>
        <authorList>
            <person name="Kawai M."/>
            <person name="Futagami T."/>
            <person name="Toyoda A."/>
            <person name="Takaki Y."/>
            <person name="Nishi S."/>
            <person name="Hori S."/>
            <person name="Arai W."/>
            <person name="Tsubouchi T."/>
            <person name="Morono Y."/>
            <person name="Uchiyama I."/>
            <person name="Ito T."/>
            <person name="Fujiyama A."/>
            <person name="Inagaki F."/>
            <person name="Takami H."/>
        </authorList>
    </citation>
    <scope>NUCLEOTIDE SEQUENCE</scope>
    <source>
        <strain evidence="4">Expedition CK06-06</strain>
    </source>
</reference>
<dbReference type="InterPro" id="IPR038404">
    <property type="entry name" value="TRAP_DctP_sf"/>
</dbReference>
<dbReference type="EMBL" id="BART01001410">
    <property type="protein sequence ID" value="GAG68363.1"/>
    <property type="molecule type" value="Genomic_DNA"/>
</dbReference>
<accession>X1A6F1</accession>
<comment type="similarity">
    <text evidence="1">Belongs to the bacterial solute-binding protein 7 family.</text>
</comment>
<sequence length="336" mass="38164">MRITRNRKINFSPAFKVVMFALVVTLFFCLSIGILQAAGNSKVEMTIATFHSPGTADVGGLYHFKELVEERSKGEIKVNVFYGGTLGGERELVEQLKLGTVDLCWSGWGTRGAYVKNLIPWGVPYLFSNKEQINATIEGRVGEEVKKAYLKQGIVWVGLYFRGNRQLTTNRNARTPDDLKGMKIRLPENPDWLVVWKAFGCLPVPIPSPEIFTSLQTGIVEAQENPVSSNHRISIWEVQDYTVMTNHIVDIHGLLLSKMFLDGLDEDKRQLILAAAVDTLEWCTKFAADMEEKLIKEMEEHGMEFLYPDLKAFQEVALSTIDYFQKIWEPWVPDLK</sequence>